<organism evidence="1 2">
    <name type="scientific">Sphingobacterium oryzagri</name>
    <dbReference type="NCBI Taxonomy" id="3025669"/>
    <lineage>
        <taxon>Bacteria</taxon>
        <taxon>Pseudomonadati</taxon>
        <taxon>Bacteroidota</taxon>
        <taxon>Sphingobacteriia</taxon>
        <taxon>Sphingobacteriales</taxon>
        <taxon>Sphingobacteriaceae</taxon>
        <taxon>Sphingobacterium</taxon>
    </lineage>
</organism>
<dbReference type="Pfam" id="PF16022">
    <property type="entry name" value="DUF4783"/>
    <property type="match status" value="1"/>
</dbReference>
<accession>A0ABY7WJW8</accession>
<sequence length="140" mass="15757">MQVYLLASGCKRTVESIVFFLCMLVCTPTFAAIGFEETIEKISTALKTGHAKNLGSTFASSINLSLKREDGVYTKFQAELLLEDFFRSNKVSQLKEVQRVNNDSNSYLVYSLKAGDATFRVFIKLMPTSKGYEVIEMRVE</sequence>
<reference evidence="1 2" key="1">
    <citation type="submission" date="2023-02" db="EMBL/GenBank/DDBJ databases">
        <title>Genome sequence of Sphingobacterium sp. KACC 22765.</title>
        <authorList>
            <person name="Kim S."/>
            <person name="Heo J."/>
            <person name="Kwon S.-W."/>
        </authorList>
    </citation>
    <scope>NUCLEOTIDE SEQUENCE [LARGE SCALE GENOMIC DNA]</scope>
    <source>
        <strain evidence="1 2">KACC 22765</strain>
    </source>
</reference>
<evidence type="ECO:0000313" key="1">
    <source>
        <dbReference type="EMBL" id="WDF69892.1"/>
    </source>
</evidence>
<protein>
    <submittedName>
        <fullName evidence="1">DUF4783 domain-containing protein</fullName>
    </submittedName>
</protein>
<proteinExistence type="predicted"/>
<name>A0ABY7WJW8_9SPHI</name>
<evidence type="ECO:0000313" key="2">
    <source>
        <dbReference type="Proteomes" id="UP001221558"/>
    </source>
</evidence>
<dbReference type="RefSeq" id="WP_274268602.1">
    <property type="nucleotide sequence ID" value="NZ_CP117880.1"/>
</dbReference>
<dbReference type="Gene3D" id="3.10.450.50">
    <property type="match status" value="1"/>
</dbReference>
<keyword evidence="2" id="KW-1185">Reference proteome</keyword>
<dbReference type="InterPro" id="IPR031977">
    <property type="entry name" value="DUF4783"/>
</dbReference>
<dbReference type="Proteomes" id="UP001221558">
    <property type="component" value="Chromosome"/>
</dbReference>
<gene>
    <name evidence="1" type="ORF">PQ465_05820</name>
</gene>
<dbReference type="EMBL" id="CP117880">
    <property type="protein sequence ID" value="WDF69892.1"/>
    <property type="molecule type" value="Genomic_DNA"/>
</dbReference>